<dbReference type="AlphaFoldDB" id="A0A0E9XI35"/>
<dbReference type="EMBL" id="GBXM01007082">
    <property type="protein sequence ID" value="JAI01496.1"/>
    <property type="molecule type" value="Transcribed_RNA"/>
</dbReference>
<proteinExistence type="predicted"/>
<reference evidence="1" key="1">
    <citation type="submission" date="2014-11" db="EMBL/GenBank/DDBJ databases">
        <authorList>
            <person name="Amaro Gonzalez C."/>
        </authorList>
    </citation>
    <scope>NUCLEOTIDE SEQUENCE</scope>
</reference>
<sequence>MKRIVSAKQTRCQDLSTSDLQLHLMLASQRCLTLLI</sequence>
<evidence type="ECO:0000313" key="1">
    <source>
        <dbReference type="EMBL" id="JAI01496.1"/>
    </source>
</evidence>
<organism evidence="1">
    <name type="scientific">Anguilla anguilla</name>
    <name type="common">European freshwater eel</name>
    <name type="synonym">Muraena anguilla</name>
    <dbReference type="NCBI Taxonomy" id="7936"/>
    <lineage>
        <taxon>Eukaryota</taxon>
        <taxon>Metazoa</taxon>
        <taxon>Chordata</taxon>
        <taxon>Craniata</taxon>
        <taxon>Vertebrata</taxon>
        <taxon>Euteleostomi</taxon>
        <taxon>Actinopterygii</taxon>
        <taxon>Neopterygii</taxon>
        <taxon>Teleostei</taxon>
        <taxon>Anguilliformes</taxon>
        <taxon>Anguillidae</taxon>
        <taxon>Anguilla</taxon>
    </lineage>
</organism>
<reference evidence="1" key="2">
    <citation type="journal article" date="2015" name="Fish Shellfish Immunol.">
        <title>Early steps in the European eel (Anguilla anguilla)-Vibrio vulnificus interaction in the gills: Role of the RtxA13 toxin.</title>
        <authorList>
            <person name="Callol A."/>
            <person name="Pajuelo D."/>
            <person name="Ebbesson L."/>
            <person name="Teles M."/>
            <person name="MacKenzie S."/>
            <person name="Amaro C."/>
        </authorList>
    </citation>
    <scope>NUCLEOTIDE SEQUENCE</scope>
</reference>
<accession>A0A0E9XI35</accession>
<name>A0A0E9XI35_ANGAN</name>
<dbReference type="EMBL" id="GBXM01007084">
    <property type="protein sequence ID" value="JAI01494.1"/>
    <property type="molecule type" value="Transcribed_RNA"/>
</dbReference>
<protein>
    <submittedName>
        <fullName evidence="1">Uncharacterized protein</fullName>
    </submittedName>
</protein>